<dbReference type="Proteomes" id="UP001597322">
    <property type="component" value="Unassembled WGS sequence"/>
</dbReference>
<comment type="caution">
    <text evidence="3">The sequence shown here is derived from an EMBL/GenBank/DDBJ whole genome shotgun (WGS) entry which is preliminary data.</text>
</comment>
<feature type="region of interest" description="Disordered" evidence="1">
    <location>
        <begin position="97"/>
        <end position="116"/>
    </location>
</feature>
<dbReference type="SUPFAM" id="SSF53098">
    <property type="entry name" value="Ribonuclease H-like"/>
    <property type="match status" value="1"/>
</dbReference>
<feature type="region of interest" description="Disordered" evidence="1">
    <location>
        <begin position="716"/>
        <end position="755"/>
    </location>
</feature>
<accession>A0ABW4M5I8</accession>
<dbReference type="InterPro" id="IPR012337">
    <property type="entry name" value="RNaseH-like_sf"/>
</dbReference>
<protein>
    <recommendedName>
        <fullName evidence="2">Integrase catalytic domain-containing protein</fullName>
    </recommendedName>
</protein>
<dbReference type="RefSeq" id="WP_377400133.1">
    <property type="nucleotide sequence ID" value="NZ_JBHUEQ010000016.1"/>
</dbReference>
<evidence type="ECO:0000256" key="1">
    <source>
        <dbReference type="SAM" id="MobiDB-lite"/>
    </source>
</evidence>
<name>A0ABW4M5I8_9HYPH</name>
<dbReference type="EMBL" id="JBHUEQ010000016">
    <property type="protein sequence ID" value="MFD1745783.1"/>
    <property type="molecule type" value="Genomic_DNA"/>
</dbReference>
<evidence type="ECO:0000313" key="3">
    <source>
        <dbReference type="EMBL" id="MFD1745783.1"/>
    </source>
</evidence>
<dbReference type="InterPro" id="IPR036397">
    <property type="entry name" value="RNaseH_sf"/>
</dbReference>
<keyword evidence="4" id="KW-1185">Reference proteome</keyword>
<dbReference type="PROSITE" id="PS50994">
    <property type="entry name" value="INTEGRASE"/>
    <property type="match status" value="1"/>
</dbReference>
<reference evidence="4" key="1">
    <citation type="journal article" date="2019" name="Int. J. Syst. Evol. Microbiol.">
        <title>The Global Catalogue of Microorganisms (GCM) 10K type strain sequencing project: providing services to taxonomists for standard genome sequencing and annotation.</title>
        <authorList>
            <consortium name="The Broad Institute Genomics Platform"/>
            <consortium name="The Broad Institute Genome Sequencing Center for Infectious Disease"/>
            <person name="Wu L."/>
            <person name="Ma J."/>
        </authorList>
    </citation>
    <scope>NUCLEOTIDE SEQUENCE [LARGE SCALE GENOMIC DNA]</scope>
    <source>
        <strain evidence="4">CG52</strain>
    </source>
</reference>
<evidence type="ECO:0000259" key="2">
    <source>
        <dbReference type="PROSITE" id="PS50994"/>
    </source>
</evidence>
<evidence type="ECO:0000313" key="4">
    <source>
        <dbReference type="Proteomes" id="UP001597322"/>
    </source>
</evidence>
<feature type="domain" description="Integrase catalytic" evidence="2">
    <location>
        <begin position="299"/>
        <end position="509"/>
    </location>
</feature>
<gene>
    <name evidence="3" type="ORF">ACFSE1_09950</name>
</gene>
<proteinExistence type="predicted"/>
<sequence>MSEDIIWRKVKSYHELELPPDRDGGLPMQGFTMTPRSTFIVMNIRKTRYGILAYEGGFQPTQDSQPLSRFIHVGTNDVVLLSNWQLHLLQKDGRIRPVMGPDDSPRNVPGSSLNITGPKREKALRMMEYADAFEEHMREHNTWTLSDEQKATIVAEVAARIGDDNPPKRSRWYELMQTSRKGNQFDRLIAFADNDAAKGNRSPRYGTAVNEAIKHAAHAAVAAQGDWHSIRSNLVNWAKIGKEYYHLRDQILDENGVCKIPERKLQRVLGSMNRYVYDFLHYGQEHAERVHKRTLKQIRPNAPLAIVDVDHSTFDIELIDDVYPIAYGRPDLVLFRDRCTSIRLGYGVAFGAPSYQTFLEGLKHAMFEKDPGLMNGVVFPWFGTPVTLGVDNAKHLVGLNIRAAAKEFGFRTVAYKPGHPWEKGALEVLFGILGRKLVHRLPGTTKSNPEARDKYDEEQELARPVLTVSEFMGFLNYYFAYIDHRRPTQGLGELSTFSGVPADRWEELIADAPEAPLISKDIFTRLGGDVGSVCIGTRGIRWEYVTYQCAELIVLTTNPGHKSNRKYDARRNPDDIGSIDVKDPYSRPERWITVPVCDADAGYAVGMKLHVHRAIAKYKRQQEKDADREITLQEARAEMEASLVELHARRKKHGTAMKLARWYEGNVQKEERSRIVDMGRVEYTAGRIDLAAIDNRAPPPRISTRAIGVMPTARQPVEVQPRASATRTVSGEPIKSATFNNHDNGLPDDLADWDL</sequence>
<organism evidence="3 4">
    <name type="scientific">Rhizobium helianthi</name>
    <dbReference type="NCBI Taxonomy" id="1132695"/>
    <lineage>
        <taxon>Bacteria</taxon>
        <taxon>Pseudomonadati</taxon>
        <taxon>Pseudomonadota</taxon>
        <taxon>Alphaproteobacteria</taxon>
        <taxon>Hyphomicrobiales</taxon>
        <taxon>Rhizobiaceae</taxon>
        <taxon>Rhizobium/Agrobacterium group</taxon>
        <taxon>Rhizobium</taxon>
    </lineage>
</organism>
<dbReference type="Gene3D" id="3.30.420.10">
    <property type="entry name" value="Ribonuclease H-like superfamily/Ribonuclease H"/>
    <property type="match status" value="1"/>
</dbReference>
<dbReference type="InterPro" id="IPR001584">
    <property type="entry name" value="Integrase_cat-core"/>
</dbReference>